<dbReference type="PANTHER" id="PTHR30482:SF10">
    <property type="entry name" value="HIGH-AFFINITY BRANCHED-CHAIN AMINO ACID TRANSPORT PROTEIN BRAE"/>
    <property type="match status" value="1"/>
</dbReference>
<keyword evidence="3 7" id="KW-0812">Transmembrane</keyword>
<feature type="region of interest" description="Disordered" evidence="6">
    <location>
        <begin position="340"/>
        <end position="367"/>
    </location>
</feature>
<feature type="transmembrane region" description="Helical" evidence="7">
    <location>
        <begin position="298"/>
        <end position="322"/>
    </location>
</feature>
<dbReference type="Pfam" id="PF02653">
    <property type="entry name" value="BPD_transp_2"/>
    <property type="match status" value="1"/>
</dbReference>
<feature type="transmembrane region" description="Helical" evidence="7">
    <location>
        <begin position="258"/>
        <end position="286"/>
    </location>
</feature>
<sequence length="367" mass="39347">MPSASEHARTSRNGLAVALKVLGLLVLAGAILSFPSMAANPFILSVGVVIMSYAVLATGWNFMGGLTGYMSLGHAAYSGLGGYATGLLIIETGWDPWVALVGGSLFVAVLAVPIGIASLRVRGASFVIVSIALVLILLLVFQSWSELTGGSNGLRIPRPFGPEVLRPEQHERFYYLHAALLAGALLLWWLIDRSQFGIGLKAIREDEDKAQALGVPTFNYKLVAFVISAFITALGGGLYALWFGFLDPVFQFSILAGAYMVLMSLLGGIRSLFGPLLGAVIVGYAVEFFKAEYGDSQFHIVAMGLLLGIVVLFMPEGIIPAVSQQIRRFRPQASSIREVSQAELAEERRKDEEQPGTARRVTEGAPS</sequence>
<dbReference type="RefSeq" id="WP_322937810.1">
    <property type="nucleotide sequence ID" value="NZ_CP141059.1"/>
</dbReference>
<keyword evidence="4 7" id="KW-1133">Transmembrane helix</keyword>
<feature type="transmembrane region" description="Helical" evidence="7">
    <location>
        <begin position="42"/>
        <end position="63"/>
    </location>
</feature>
<feature type="transmembrane region" description="Helical" evidence="7">
    <location>
        <begin position="69"/>
        <end position="90"/>
    </location>
</feature>
<keyword evidence="2" id="KW-1003">Cell membrane</keyword>
<evidence type="ECO:0000256" key="2">
    <source>
        <dbReference type="ARBA" id="ARBA00022475"/>
    </source>
</evidence>
<dbReference type="EMBL" id="CP141059">
    <property type="protein sequence ID" value="WQQ27220.1"/>
    <property type="molecule type" value="Genomic_DNA"/>
</dbReference>
<evidence type="ECO:0000256" key="4">
    <source>
        <dbReference type="ARBA" id="ARBA00022989"/>
    </source>
</evidence>
<proteinExistence type="predicted"/>
<evidence type="ECO:0000313" key="8">
    <source>
        <dbReference type="EMBL" id="WQQ27220.1"/>
    </source>
</evidence>
<gene>
    <name evidence="8" type="ORF">SHK19_03100</name>
</gene>
<evidence type="ECO:0000256" key="6">
    <source>
        <dbReference type="SAM" id="MobiDB-lite"/>
    </source>
</evidence>
<comment type="subcellular location">
    <subcellularLocation>
        <location evidence="1">Cell membrane</location>
        <topology evidence="1">Multi-pass membrane protein</topology>
    </subcellularLocation>
</comment>
<evidence type="ECO:0000256" key="7">
    <source>
        <dbReference type="SAM" id="Phobius"/>
    </source>
</evidence>
<feature type="transmembrane region" description="Helical" evidence="7">
    <location>
        <begin position="97"/>
        <end position="117"/>
    </location>
</feature>
<evidence type="ECO:0000256" key="1">
    <source>
        <dbReference type="ARBA" id="ARBA00004651"/>
    </source>
</evidence>
<evidence type="ECO:0000313" key="9">
    <source>
        <dbReference type="Proteomes" id="UP001327225"/>
    </source>
</evidence>
<name>A0ABZ0ZSB7_9ACTN</name>
<feature type="transmembrane region" description="Helical" evidence="7">
    <location>
        <begin position="173"/>
        <end position="191"/>
    </location>
</feature>
<keyword evidence="9" id="KW-1185">Reference proteome</keyword>
<dbReference type="Proteomes" id="UP001327225">
    <property type="component" value="Chromosome"/>
</dbReference>
<feature type="transmembrane region" description="Helical" evidence="7">
    <location>
        <begin position="123"/>
        <end position="141"/>
    </location>
</feature>
<reference evidence="9" key="1">
    <citation type="submission" date="2023-12" db="EMBL/GenBank/DDBJ databases">
        <title>Novel species in genus Nocardioides.</title>
        <authorList>
            <person name="Zhou H."/>
        </authorList>
    </citation>
    <scope>NUCLEOTIDE SEQUENCE [LARGE SCALE GENOMIC DNA]</scope>
    <source>
        <strain evidence="9">HM61</strain>
    </source>
</reference>
<organism evidence="8 9">
    <name type="scientific">Nocardioides bizhenqiangii</name>
    <dbReference type="NCBI Taxonomy" id="3095076"/>
    <lineage>
        <taxon>Bacteria</taxon>
        <taxon>Bacillati</taxon>
        <taxon>Actinomycetota</taxon>
        <taxon>Actinomycetes</taxon>
        <taxon>Propionibacteriales</taxon>
        <taxon>Nocardioidaceae</taxon>
        <taxon>Nocardioides</taxon>
    </lineage>
</organism>
<protein>
    <submittedName>
        <fullName evidence="8">Branched-chain amino acid ABC transporter permease</fullName>
    </submittedName>
</protein>
<dbReference type="CDD" id="cd06581">
    <property type="entry name" value="TM_PBP1_LivM_like"/>
    <property type="match status" value="1"/>
</dbReference>
<evidence type="ECO:0000256" key="5">
    <source>
        <dbReference type="ARBA" id="ARBA00023136"/>
    </source>
</evidence>
<feature type="transmembrane region" description="Helical" evidence="7">
    <location>
        <begin position="15"/>
        <end position="35"/>
    </location>
</feature>
<keyword evidence="5 7" id="KW-0472">Membrane</keyword>
<feature type="transmembrane region" description="Helical" evidence="7">
    <location>
        <begin position="222"/>
        <end position="246"/>
    </location>
</feature>
<dbReference type="InterPro" id="IPR001851">
    <property type="entry name" value="ABC_transp_permease"/>
</dbReference>
<dbReference type="PANTHER" id="PTHR30482">
    <property type="entry name" value="HIGH-AFFINITY BRANCHED-CHAIN AMINO ACID TRANSPORT SYSTEM PERMEASE"/>
    <property type="match status" value="1"/>
</dbReference>
<dbReference type="InterPro" id="IPR043428">
    <property type="entry name" value="LivM-like"/>
</dbReference>
<accession>A0ABZ0ZSB7</accession>
<evidence type="ECO:0000256" key="3">
    <source>
        <dbReference type="ARBA" id="ARBA00022692"/>
    </source>
</evidence>